<feature type="domain" description="CBS" evidence="3">
    <location>
        <begin position="7"/>
        <end position="68"/>
    </location>
</feature>
<evidence type="ECO:0000313" key="5">
    <source>
        <dbReference type="Proteomes" id="UP000294650"/>
    </source>
</evidence>
<dbReference type="Proteomes" id="UP000294650">
    <property type="component" value="Unassembled WGS sequence"/>
</dbReference>
<dbReference type="InterPro" id="IPR051257">
    <property type="entry name" value="Diverse_CBS-Domain"/>
</dbReference>
<evidence type="ECO:0000259" key="3">
    <source>
        <dbReference type="PROSITE" id="PS51371"/>
    </source>
</evidence>
<keyword evidence="5" id="KW-1185">Reference proteome</keyword>
<dbReference type="PROSITE" id="PS51371">
    <property type="entry name" value="CBS"/>
    <property type="match status" value="1"/>
</dbReference>
<dbReference type="InterPro" id="IPR000644">
    <property type="entry name" value="CBS_dom"/>
</dbReference>
<dbReference type="Pfam" id="PF00571">
    <property type="entry name" value="CBS"/>
    <property type="match status" value="2"/>
</dbReference>
<comment type="caution">
    <text evidence="4">The sequence shown here is derived from an EMBL/GenBank/DDBJ whole genome shotgun (WGS) entry which is preliminary data.</text>
</comment>
<evidence type="ECO:0000256" key="2">
    <source>
        <dbReference type="PROSITE-ProRule" id="PRU00703"/>
    </source>
</evidence>
<gene>
    <name evidence="4" type="ORF">EDD68_103158</name>
</gene>
<dbReference type="SUPFAM" id="SSF54631">
    <property type="entry name" value="CBS-domain pair"/>
    <property type="match status" value="1"/>
</dbReference>
<dbReference type="Pfam" id="PF22190">
    <property type="entry name" value="TTHA0829-like_ACT"/>
    <property type="match status" value="1"/>
</dbReference>
<evidence type="ECO:0000256" key="1">
    <source>
        <dbReference type="ARBA" id="ARBA00023122"/>
    </source>
</evidence>
<dbReference type="PANTHER" id="PTHR43080">
    <property type="entry name" value="CBS DOMAIN-CONTAINING PROTEIN CBSX3, MITOCHONDRIAL"/>
    <property type="match status" value="1"/>
</dbReference>
<dbReference type="AlphaFoldDB" id="A0A4R3N8A9"/>
<dbReference type="EMBL" id="SMAN01000003">
    <property type="protein sequence ID" value="TCT25603.1"/>
    <property type="molecule type" value="Genomic_DNA"/>
</dbReference>
<dbReference type="Gene3D" id="3.10.580.10">
    <property type="entry name" value="CBS-domain"/>
    <property type="match status" value="1"/>
</dbReference>
<protein>
    <submittedName>
        <fullName evidence="4">CBS domain protein</fullName>
    </submittedName>
</protein>
<evidence type="ECO:0000313" key="4">
    <source>
        <dbReference type="EMBL" id="TCT25603.1"/>
    </source>
</evidence>
<accession>A0A4R3N8A9</accession>
<dbReference type="InterPro" id="IPR046342">
    <property type="entry name" value="CBS_dom_sf"/>
</dbReference>
<dbReference type="PANTHER" id="PTHR43080:SF2">
    <property type="entry name" value="CBS DOMAIN-CONTAINING PROTEIN"/>
    <property type="match status" value="1"/>
</dbReference>
<sequence length="211" mass="24343">MFVKSIMKPVHQCIKAQSTDSLNDVLRRLKDHDITGVPVLDGKKFSGMISEQMIYKAYFEHSGRGKDEFLQYTKAKDILDHKDLFIKDDEVFEKTLTSFKGFPILAVIDDQHYLKGIVTRSDVLEQFESAFGLHKKGVRIAFTSTESEGRIARMAELLKHYHENVISIATFDETDKLARRIVLKIDKKDNVDQFIKRLEKAGFRILSVKEM</sequence>
<dbReference type="OrthoDB" id="1706107at2"/>
<reference evidence="4 5" key="1">
    <citation type="submission" date="2019-03" db="EMBL/GenBank/DDBJ databases">
        <title>Genomic Encyclopedia of Type Strains, Phase IV (KMG-IV): sequencing the most valuable type-strain genomes for metagenomic binning, comparative biology and taxonomic classification.</title>
        <authorList>
            <person name="Goeker M."/>
        </authorList>
    </citation>
    <scope>NUCLEOTIDE SEQUENCE [LARGE SCALE GENOMIC DNA]</scope>
    <source>
        <strain evidence="4 5">DSM 25894</strain>
    </source>
</reference>
<keyword evidence="1 2" id="KW-0129">CBS domain</keyword>
<dbReference type="CDD" id="cd02205">
    <property type="entry name" value="CBS_pair_SF"/>
    <property type="match status" value="1"/>
</dbReference>
<name>A0A4R3N8A9_9BACI</name>
<organism evidence="4 5">
    <name type="scientific">Melghiribacillus thermohalophilus</name>
    <dbReference type="NCBI Taxonomy" id="1324956"/>
    <lineage>
        <taxon>Bacteria</taxon>
        <taxon>Bacillati</taxon>
        <taxon>Bacillota</taxon>
        <taxon>Bacilli</taxon>
        <taxon>Bacillales</taxon>
        <taxon>Bacillaceae</taxon>
        <taxon>Melghiribacillus</taxon>
    </lineage>
</organism>
<proteinExistence type="predicted"/>